<name>A0A158QGY5_RODNA</name>
<evidence type="ECO:0000256" key="5">
    <source>
        <dbReference type="PROSITE-ProRule" id="PRU00023"/>
    </source>
</evidence>
<dbReference type="Pfam" id="PF00023">
    <property type="entry name" value="Ank"/>
    <property type="match status" value="1"/>
</dbReference>
<keyword evidence="3" id="KW-0406">Ion transport</keyword>
<dbReference type="InterPro" id="IPR036770">
    <property type="entry name" value="Ankyrin_rpt-contain_sf"/>
</dbReference>
<dbReference type="SUPFAM" id="SSF48403">
    <property type="entry name" value="Ankyrin repeat"/>
    <property type="match status" value="1"/>
</dbReference>
<dbReference type="InterPro" id="IPR002153">
    <property type="entry name" value="TRPC_channel"/>
</dbReference>
<keyword evidence="2" id="KW-0677">Repeat</keyword>
<keyword evidence="9" id="KW-1185">Reference proteome</keyword>
<dbReference type="SMART" id="SM01420">
    <property type="entry name" value="TRP_2"/>
    <property type="match status" value="1"/>
</dbReference>
<keyword evidence="5" id="KW-0040">ANK repeat</keyword>
<dbReference type="Gene3D" id="1.25.40.20">
    <property type="entry name" value="Ankyrin repeat-containing domain"/>
    <property type="match status" value="1"/>
</dbReference>
<dbReference type="WBParaSite" id="HNAJ_0000111201-mRNA-1">
    <property type="protein sequence ID" value="HNAJ_0000111201-mRNA-1"/>
    <property type="gene ID" value="HNAJ_0000111201"/>
</dbReference>
<proteinExistence type="predicted"/>
<feature type="compositionally biased region" description="Polar residues" evidence="6">
    <location>
        <begin position="11"/>
        <end position="37"/>
    </location>
</feature>
<dbReference type="PANTHER" id="PTHR10117">
    <property type="entry name" value="TRANSIENT RECEPTOR POTENTIAL CHANNEL"/>
    <property type="match status" value="1"/>
</dbReference>
<evidence type="ECO:0000313" key="10">
    <source>
        <dbReference type="WBParaSite" id="HNAJ_0000111201-mRNA-1"/>
    </source>
</evidence>
<feature type="region of interest" description="Disordered" evidence="6">
    <location>
        <begin position="1"/>
        <end position="75"/>
    </location>
</feature>
<dbReference type="GO" id="GO:0015279">
    <property type="term" value="F:store-operated calcium channel activity"/>
    <property type="evidence" value="ECO:0007669"/>
    <property type="project" value="TreeGrafter"/>
</dbReference>
<dbReference type="OrthoDB" id="2373987at2759"/>
<feature type="compositionally biased region" description="Basic and acidic residues" evidence="6">
    <location>
        <begin position="42"/>
        <end position="55"/>
    </location>
</feature>
<dbReference type="GO" id="GO:0005886">
    <property type="term" value="C:plasma membrane"/>
    <property type="evidence" value="ECO:0007669"/>
    <property type="project" value="TreeGrafter"/>
</dbReference>
<evidence type="ECO:0000256" key="4">
    <source>
        <dbReference type="ARBA" id="ARBA00023303"/>
    </source>
</evidence>
<dbReference type="InterPro" id="IPR013555">
    <property type="entry name" value="TRP_dom"/>
</dbReference>
<dbReference type="InterPro" id="IPR002110">
    <property type="entry name" value="Ankyrin_rpt"/>
</dbReference>
<feature type="repeat" description="ANK" evidence="5">
    <location>
        <begin position="390"/>
        <end position="422"/>
    </location>
</feature>
<dbReference type="PANTHER" id="PTHR10117:SF54">
    <property type="entry name" value="TRANSIENT RECEPTOR POTENTIAL-GAMMA PROTEIN"/>
    <property type="match status" value="1"/>
</dbReference>
<dbReference type="PROSITE" id="PS50297">
    <property type="entry name" value="ANK_REP_REGION"/>
    <property type="match status" value="1"/>
</dbReference>
<dbReference type="PROSITE" id="PS50088">
    <property type="entry name" value="ANK_REPEAT"/>
    <property type="match status" value="1"/>
</dbReference>
<evidence type="ECO:0000313" key="8">
    <source>
        <dbReference type="EMBL" id="VDN96971.1"/>
    </source>
</evidence>
<evidence type="ECO:0000259" key="7">
    <source>
        <dbReference type="SMART" id="SM01420"/>
    </source>
</evidence>
<dbReference type="AlphaFoldDB" id="A0A158QGY5"/>
<accession>A0A158QGY5</accession>
<dbReference type="GO" id="GO:0070679">
    <property type="term" value="F:inositol 1,4,5 trisphosphate binding"/>
    <property type="evidence" value="ECO:0007669"/>
    <property type="project" value="TreeGrafter"/>
</dbReference>
<reference evidence="8 9" key="2">
    <citation type="submission" date="2018-11" db="EMBL/GenBank/DDBJ databases">
        <authorList>
            <consortium name="Pathogen Informatics"/>
        </authorList>
    </citation>
    <scope>NUCLEOTIDE SEQUENCE [LARGE SCALE GENOMIC DNA]</scope>
</reference>
<evidence type="ECO:0000256" key="2">
    <source>
        <dbReference type="ARBA" id="ARBA00022737"/>
    </source>
</evidence>
<dbReference type="GO" id="GO:0034703">
    <property type="term" value="C:cation channel complex"/>
    <property type="evidence" value="ECO:0007669"/>
    <property type="project" value="TreeGrafter"/>
</dbReference>
<evidence type="ECO:0000256" key="6">
    <source>
        <dbReference type="SAM" id="MobiDB-lite"/>
    </source>
</evidence>
<evidence type="ECO:0000256" key="3">
    <source>
        <dbReference type="ARBA" id="ARBA00023065"/>
    </source>
</evidence>
<keyword evidence="1" id="KW-0813">Transport</keyword>
<protein>
    <submittedName>
        <fullName evidence="10">TRP_2 domain-containing protein</fullName>
    </submittedName>
</protein>
<reference evidence="10" key="1">
    <citation type="submission" date="2016-04" db="UniProtKB">
        <authorList>
            <consortium name="WormBaseParasite"/>
        </authorList>
    </citation>
    <scope>IDENTIFICATION</scope>
</reference>
<dbReference type="GO" id="GO:0051480">
    <property type="term" value="P:regulation of cytosolic calcium ion concentration"/>
    <property type="evidence" value="ECO:0007669"/>
    <property type="project" value="TreeGrafter"/>
</dbReference>
<sequence>MPRIFRRLSPASASTEPLCASEQSSTEPLDAKSQLTSLPGKVKHESMQRKTRINDGDSSDPSTHQSDLHSLNELPYTSTRINVSDNIGDSKRTMESFIGSKDNPVFSLTPSDTHTRIATAEGEDDCEAYTVTEIAGTGNEQIVDESTRITTDLVNKRIKRACGKLPKSVATGVLLSTSATRVLFASLSISENADGGGNSGTARTCSISEMMTSVSGKSSKGKLRKRTKVNSSLAPIISDQRGFTVQMGKAKKDTVAGLKLASENGLVFKSQLQDTEYVFLNAAEFGEVEIVKELLNDPTLNVDCVDYMGRNAVLLAMKTENIELIDALVGKLNFYAVEDALLNAISQEKIHIVKLIIDHPQYIRMEKIMAPRGRRAGLIGKAIDRSQFSADITPLMLAAHTNNHEIIQLLLDRGLTLEMPHDRSCMCLDCESIRAQDSLILEMQRLHTYQALTSSAYLALTTSDPVSSAFTLRGELYQLASQEKQFKEEYSRLAVQSMNFAVSCLDLCRTSDEVHSLLTANDIIPDGDTQHHLATIKHAVQCREKKVYSIEFPLAKYDHRL</sequence>
<dbReference type="Pfam" id="PF08344">
    <property type="entry name" value="TRP_2"/>
    <property type="match status" value="1"/>
</dbReference>
<dbReference type="EMBL" id="UZAE01000395">
    <property type="protein sequence ID" value="VDN96971.1"/>
    <property type="molecule type" value="Genomic_DNA"/>
</dbReference>
<feature type="compositionally biased region" description="Polar residues" evidence="6">
    <location>
        <begin position="59"/>
        <end position="75"/>
    </location>
</feature>
<dbReference type="STRING" id="102285.A0A158QGY5"/>
<dbReference type="Proteomes" id="UP000278807">
    <property type="component" value="Unassembled WGS sequence"/>
</dbReference>
<organism evidence="10">
    <name type="scientific">Rodentolepis nana</name>
    <name type="common">Dwarf tapeworm</name>
    <name type="synonym">Hymenolepis nana</name>
    <dbReference type="NCBI Taxonomy" id="102285"/>
    <lineage>
        <taxon>Eukaryota</taxon>
        <taxon>Metazoa</taxon>
        <taxon>Spiralia</taxon>
        <taxon>Lophotrochozoa</taxon>
        <taxon>Platyhelminthes</taxon>
        <taxon>Cestoda</taxon>
        <taxon>Eucestoda</taxon>
        <taxon>Cyclophyllidea</taxon>
        <taxon>Hymenolepididae</taxon>
        <taxon>Rodentolepis</taxon>
    </lineage>
</organism>
<gene>
    <name evidence="8" type="ORF">HNAJ_LOCUS1112</name>
</gene>
<feature type="domain" description="Transient receptor ion channel" evidence="7">
    <location>
        <begin position="425"/>
        <end position="487"/>
    </location>
</feature>
<keyword evidence="4" id="KW-0407">Ion channel</keyword>
<evidence type="ECO:0000313" key="9">
    <source>
        <dbReference type="Proteomes" id="UP000278807"/>
    </source>
</evidence>
<dbReference type="SMART" id="SM00248">
    <property type="entry name" value="ANK"/>
    <property type="match status" value="3"/>
</dbReference>
<evidence type="ECO:0000256" key="1">
    <source>
        <dbReference type="ARBA" id="ARBA00022448"/>
    </source>
</evidence>